<evidence type="ECO:0000313" key="5">
    <source>
        <dbReference type="EMBL" id="EEF62653.1"/>
    </source>
</evidence>
<dbReference type="Proteomes" id="UP000003688">
    <property type="component" value="Unassembled WGS sequence"/>
</dbReference>
<dbReference type="STRING" id="320771.Cflav_PD5288"/>
<dbReference type="Pfam" id="PF01476">
    <property type="entry name" value="LysM"/>
    <property type="match status" value="1"/>
</dbReference>
<gene>
    <name evidence="5" type="ORF">Cflav_PD5288</name>
</gene>
<name>B9XCI5_PEDPL</name>
<keyword evidence="1" id="KW-0175">Coiled coil</keyword>
<feature type="signal peptide" evidence="3">
    <location>
        <begin position="1"/>
        <end position="21"/>
    </location>
</feature>
<dbReference type="InterPro" id="IPR036779">
    <property type="entry name" value="LysM_dom_sf"/>
</dbReference>
<evidence type="ECO:0000256" key="1">
    <source>
        <dbReference type="SAM" id="Coils"/>
    </source>
</evidence>
<dbReference type="PROSITE" id="PS51782">
    <property type="entry name" value="LYSM"/>
    <property type="match status" value="1"/>
</dbReference>
<evidence type="ECO:0000256" key="2">
    <source>
        <dbReference type="SAM" id="MobiDB-lite"/>
    </source>
</evidence>
<dbReference type="SUPFAM" id="SSF54106">
    <property type="entry name" value="LysM domain"/>
    <property type="match status" value="1"/>
</dbReference>
<feature type="region of interest" description="Disordered" evidence="2">
    <location>
        <begin position="114"/>
        <end position="152"/>
    </location>
</feature>
<proteinExistence type="predicted"/>
<reference evidence="5 6" key="1">
    <citation type="journal article" date="2011" name="J. Bacteriol.">
        <title>Genome sequence of 'Pedosphaera parvula' Ellin514, an aerobic Verrucomicrobial isolate from pasture soil.</title>
        <authorList>
            <person name="Kant R."/>
            <person name="van Passel M.W."/>
            <person name="Sangwan P."/>
            <person name="Palva A."/>
            <person name="Lucas S."/>
            <person name="Copeland A."/>
            <person name="Lapidus A."/>
            <person name="Glavina Del Rio T."/>
            <person name="Dalin E."/>
            <person name="Tice H."/>
            <person name="Bruce D."/>
            <person name="Goodwin L."/>
            <person name="Pitluck S."/>
            <person name="Chertkov O."/>
            <person name="Larimer F.W."/>
            <person name="Land M.L."/>
            <person name="Hauser L."/>
            <person name="Brettin T.S."/>
            <person name="Detter J.C."/>
            <person name="Han S."/>
            <person name="de Vos W.M."/>
            <person name="Janssen P.H."/>
            <person name="Smidt H."/>
        </authorList>
    </citation>
    <scope>NUCLEOTIDE SEQUENCE [LARGE SCALE GENOMIC DNA]</scope>
    <source>
        <strain evidence="5 6">Ellin514</strain>
    </source>
</reference>
<dbReference type="RefSeq" id="WP_007413533.1">
    <property type="nucleotide sequence ID" value="NZ_ABOX02000004.1"/>
</dbReference>
<protein>
    <submittedName>
        <fullName evidence="5">Peptidoglycan-binding LysM</fullName>
    </submittedName>
</protein>
<dbReference type="EMBL" id="ABOX02000004">
    <property type="protein sequence ID" value="EEF62653.1"/>
    <property type="molecule type" value="Genomic_DNA"/>
</dbReference>
<comment type="caution">
    <text evidence="5">The sequence shown here is derived from an EMBL/GenBank/DDBJ whole genome shotgun (WGS) entry which is preliminary data.</text>
</comment>
<keyword evidence="3" id="KW-0732">Signal</keyword>
<evidence type="ECO:0000259" key="4">
    <source>
        <dbReference type="PROSITE" id="PS51782"/>
    </source>
</evidence>
<dbReference type="CDD" id="cd00118">
    <property type="entry name" value="LysM"/>
    <property type="match status" value="1"/>
</dbReference>
<feature type="domain" description="LysM" evidence="4">
    <location>
        <begin position="152"/>
        <end position="201"/>
    </location>
</feature>
<organism evidence="5 6">
    <name type="scientific">Pedosphaera parvula (strain Ellin514)</name>
    <dbReference type="NCBI Taxonomy" id="320771"/>
    <lineage>
        <taxon>Bacteria</taxon>
        <taxon>Pseudomonadati</taxon>
        <taxon>Verrucomicrobiota</taxon>
        <taxon>Pedosphaerae</taxon>
        <taxon>Pedosphaerales</taxon>
        <taxon>Pedosphaeraceae</taxon>
        <taxon>Pedosphaera</taxon>
    </lineage>
</organism>
<evidence type="ECO:0000256" key="3">
    <source>
        <dbReference type="SAM" id="SignalP"/>
    </source>
</evidence>
<feature type="chain" id="PRO_5002894763" evidence="3">
    <location>
        <begin position="22"/>
        <end position="208"/>
    </location>
</feature>
<sequence precursor="true">MKRISWLAIICMLCATATMRAQTPATSPEVEEDLKRLKAVVDDLHDAQDAQTKTISALRKELSDLREQVSKPTGNYASQEDLKRLADAVEEINKKREADKELILKKISDLGKTLTATPLPPTHIKEKPQKTPPPESTDTATSSGGHGDETGYEYVVKSGDTFSLIAQAYREKGVKVSPDQIAKANPKVNPGKLRVGQKLWIPEPKASK</sequence>
<accession>B9XCI5</accession>
<dbReference type="Gene3D" id="3.10.350.10">
    <property type="entry name" value="LysM domain"/>
    <property type="match status" value="1"/>
</dbReference>
<feature type="coiled-coil region" evidence="1">
    <location>
        <begin position="48"/>
        <end position="102"/>
    </location>
</feature>
<dbReference type="OrthoDB" id="194754at2"/>
<evidence type="ECO:0000313" key="6">
    <source>
        <dbReference type="Proteomes" id="UP000003688"/>
    </source>
</evidence>
<dbReference type="SMART" id="SM00257">
    <property type="entry name" value="LysM"/>
    <property type="match status" value="1"/>
</dbReference>
<dbReference type="AlphaFoldDB" id="B9XCI5"/>
<dbReference type="InterPro" id="IPR018392">
    <property type="entry name" value="LysM"/>
</dbReference>
<keyword evidence="6" id="KW-1185">Reference proteome</keyword>